<dbReference type="CDD" id="cd06529">
    <property type="entry name" value="S24_LexA-like"/>
    <property type="match status" value="1"/>
</dbReference>
<dbReference type="InterPro" id="IPR039418">
    <property type="entry name" value="LexA-like"/>
</dbReference>
<dbReference type="SUPFAM" id="SSF51306">
    <property type="entry name" value="LexA/Signal peptidase"/>
    <property type="match status" value="1"/>
</dbReference>
<gene>
    <name evidence="2" type="ORF">G3A50_08450</name>
</gene>
<dbReference type="Gene3D" id="2.10.109.10">
    <property type="entry name" value="Umud Fragment, subunit A"/>
    <property type="match status" value="1"/>
</dbReference>
<dbReference type="InterPro" id="IPR036286">
    <property type="entry name" value="LexA/Signal_pep-like_sf"/>
</dbReference>
<feature type="domain" description="Peptidase S24/S26A/S26B/S26C" evidence="1">
    <location>
        <begin position="13"/>
        <end position="86"/>
    </location>
</feature>
<evidence type="ECO:0000313" key="2">
    <source>
        <dbReference type="EMBL" id="QIB33729.1"/>
    </source>
</evidence>
<dbReference type="RefSeq" id="WP_163074824.1">
    <property type="nucleotide sequence ID" value="NZ_CP048630.1"/>
</dbReference>
<dbReference type="KEGG" id="apra:G3A50_08450"/>
<dbReference type="AlphaFoldDB" id="A0A6P1YK97"/>
<dbReference type="Proteomes" id="UP000464751">
    <property type="component" value="Chromosome"/>
</dbReference>
<protein>
    <submittedName>
        <fullName evidence="2">S24 family peptidase</fullName>
    </submittedName>
</protein>
<proteinExistence type="predicted"/>
<dbReference type="Pfam" id="PF00717">
    <property type="entry name" value="Peptidase_S24"/>
    <property type="match status" value="1"/>
</dbReference>
<keyword evidence="3" id="KW-1185">Reference proteome</keyword>
<evidence type="ECO:0000313" key="3">
    <source>
        <dbReference type="Proteomes" id="UP000464751"/>
    </source>
</evidence>
<dbReference type="EMBL" id="CP048630">
    <property type="protein sequence ID" value="QIB33729.1"/>
    <property type="molecule type" value="Genomic_DNA"/>
</dbReference>
<dbReference type="InterPro" id="IPR015927">
    <property type="entry name" value="Peptidase_S24_S26A/B/C"/>
</dbReference>
<organism evidence="2 3">
    <name type="scientific">Ancylobacter pratisalsi</name>
    <dbReference type="NCBI Taxonomy" id="1745854"/>
    <lineage>
        <taxon>Bacteria</taxon>
        <taxon>Pseudomonadati</taxon>
        <taxon>Pseudomonadota</taxon>
        <taxon>Alphaproteobacteria</taxon>
        <taxon>Hyphomicrobiales</taxon>
        <taxon>Xanthobacteraceae</taxon>
        <taxon>Ancylobacter</taxon>
    </lineage>
</organism>
<reference evidence="2 3" key="1">
    <citation type="submission" date="2020-02" db="EMBL/GenBank/DDBJ databases">
        <authorList>
            <person name="Li G."/>
        </authorList>
    </citation>
    <scope>NUCLEOTIDE SEQUENCE [LARGE SCALE GENOMIC DNA]</scope>
    <source>
        <strain evidence="2 3">DSM 102029</strain>
    </source>
</reference>
<accession>A0A6P1YK97</accession>
<name>A0A6P1YK97_9HYPH</name>
<evidence type="ECO:0000259" key="1">
    <source>
        <dbReference type="Pfam" id="PF00717"/>
    </source>
</evidence>
<sequence>MGADTGELPLARVLEASGDSRLPTIHHGDPLMMDVSPDTRGQVLDNSIYALPVGDEAFLKRLRREPGRLIIISDNRDNFPERPARKANISA</sequence>